<comment type="caution">
    <text evidence="1">The sequence shown here is derived from an EMBL/GenBank/DDBJ whole genome shotgun (WGS) entry which is preliminary data.</text>
</comment>
<dbReference type="Proteomes" id="UP001530315">
    <property type="component" value="Unassembled WGS sequence"/>
</dbReference>
<proteinExistence type="predicted"/>
<protein>
    <submittedName>
        <fullName evidence="1">Uncharacterized protein</fullName>
    </submittedName>
</protein>
<organism evidence="1 2">
    <name type="scientific">Stephanodiscus triporus</name>
    <dbReference type="NCBI Taxonomy" id="2934178"/>
    <lineage>
        <taxon>Eukaryota</taxon>
        <taxon>Sar</taxon>
        <taxon>Stramenopiles</taxon>
        <taxon>Ochrophyta</taxon>
        <taxon>Bacillariophyta</taxon>
        <taxon>Coscinodiscophyceae</taxon>
        <taxon>Thalassiosirophycidae</taxon>
        <taxon>Stephanodiscales</taxon>
        <taxon>Stephanodiscaceae</taxon>
        <taxon>Stephanodiscus</taxon>
    </lineage>
</organism>
<dbReference type="EMBL" id="JALLAZ020001561">
    <property type="protein sequence ID" value="KAL3772968.1"/>
    <property type="molecule type" value="Genomic_DNA"/>
</dbReference>
<dbReference type="AlphaFoldDB" id="A0ABD3NA45"/>
<sequence length="114" mass="12766">MWAEACWDRLLEDFLATQDPSKIMNVYQIFEPTGENEGVVTVPINKQALISSLGSYCLSGQSVQTGIIIDSDFVNYRSSKMKIRDLSFSNSVAGEGIIRWSVQDERGDKVDIEL</sequence>
<keyword evidence="2" id="KW-1185">Reference proteome</keyword>
<gene>
    <name evidence="1" type="ORF">ACHAW5_003940</name>
</gene>
<evidence type="ECO:0000313" key="2">
    <source>
        <dbReference type="Proteomes" id="UP001530315"/>
    </source>
</evidence>
<evidence type="ECO:0000313" key="1">
    <source>
        <dbReference type="EMBL" id="KAL3772968.1"/>
    </source>
</evidence>
<name>A0ABD3NA45_9STRA</name>
<accession>A0ABD3NA45</accession>
<reference evidence="1 2" key="1">
    <citation type="submission" date="2024-10" db="EMBL/GenBank/DDBJ databases">
        <title>Updated reference genomes for cyclostephanoid diatoms.</title>
        <authorList>
            <person name="Roberts W.R."/>
            <person name="Alverson A.J."/>
        </authorList>
    </citation>
    <scope>NUCLEOTIDE SEQUENCE [LARGE SCALE GENOMIC DNA]</scope>
    <source>
        <strain evidence="1 2">AJA276-08</strain>
    </source>
</reference>